<evidence type="ECO:0000313" key="2">
    <source>
        <dbReference type="Proteomes" id="UP000228380"/>
    </source>
</evidence>
<dbReference type="Proteomes" id="UP000228380">
    <property type="component" value="Chromosome 2"/>
</dbReference>
<proteinExistence type="predicted"/>
<evidence type="ECO:0000313" key="3">
    <source>
        <dbReference type="RefSeq" id="XP_038975862.1"/>
    </source>
</evidence>
<sequence>MAERSEHPAERGLSPLNPLDSEVCGGSSYPLSIPSQPPDIRNWFSGYEYESPECSGLAQDLHSFLLPAEDERETQDPLGNSPKKAEVSPTVEATSSSLTLLISRSIF</sequence>
<dbReference type="RefSeq" id="XP_038975862.1">
    <property type="nucleotide sequence ID" value="XM_039119934.1"/>
</dbReference>
<keyword evidence="2" id="KW-1185">Reference proteome</keyword>
<protein>
    <submittedName>
        <fullName evidence="3">Uncharacterized protein LOC120106842</fullName>
    </submittedName>
</protein>
<evidence type="ECO:0000256" key="1">
    <source>
        <dbReference type="SAM" id="MobiDB-lite"/>
    </source>
</evidence>
<dbReference type="PANTHER" id="PTHR36368:SF1">
    <property type="entry name" value="ATP-DEPENDENT CASEINOLYTIC PROTEASE_CROTONASE FAMILY PROTEIN"/>
    <property type="match status" value="1"/>
</dbReference>
<dbReference type="PANTHER" id="PTHR36368">
    <property type="entry name" value="ATP-DEPENDENT CASEINOLYTIC PROTEASE/CROTONASE FAMILY PROTEIN"/>
    <property type="match status" value="1"/>
</dbReference>
<dbReference type="OrthoDB" id="1847229at2759"/>
<organism evidence="2 3">
    <name type="scientific">Phoenix dactylifera</name>
    <name type="common">Date palm</name>
    <dbReference type="NCBI Taxonomy" id="42345"/>
    <lineage>
        <taxon>Eukaryota</taxon>
        <taxon>Viridiplantae</taxon>
        <taxon>Streptophyta</taxon>
        <taxon>Embryophyta</taxon>
        <taxon>Tracheophyta</taxon>
        <taxon>Spermatophyta</taxon>
        <taxon>Magnoliopsida</taxon>
        <taxon>Liliopsida</taxon>
        <taxon>Arecaceae</taxon>
        <taxon>Coryphoideae</taxon>
        <taxon>Phoeniceae</taxon>
        <taxon>Phoenix</taxon>
    </lineage>
</organism>
<reference evidence="2" key="1">
    <citation type="journal article" date="2019" name="Nat. Commun.">
        <title>Genome-wide association mapping of date palm fruit traits.</title>
        <authorList>
            <person name="Hazzouri K.M."/>
            <person name="Gros-Balthazard M."/>
            <person name="Flowers J.M."/>
            <person name="Copetti D."/>
            <person name="Lemansour A."/>
            <person name="Lebrun M."/>
            <person name="Masmoudi K."/>
            <person name="Ferrand S."/>
            <person name="Dhar M.I."/>
            <person name="Fresquez Z.A."/>
            <person name="Rosas U."/>
            <person name="Zhang J."/>
            <person name="Talag J."/>
            <person name="Lee S."/>
            <person name="Kudrna D."/>
            <person name="Powell R.F."/>
            <person name="Leitch I.J."/>
            <person name="Krueger R.R."/>
            <person name="Wing R.A."/>
            <person name="Amiri K.M.A."/>
            <person name="Purugganan M.D."/>
        </authorList>
    </citation>
    <scope>NUCLEOTIDE SEQUENCE [LARGE SCALE GENOMIC DNA]</scope>
    <source>
        <strain evidence="2">cv. Khalas</strain>
    </source>
</reference>
<gene>
    <name evidence="3" type="primary">LOC120106842</name>
</gene>
<dbReference type="GeneID" id="120106842"/>
<name>A0A8B8ZR92_PHODC</name>
<feature type="compositionally biased region" description="Basic and acidic residues" evidence="1">
    <location>
        <begin position="1"/>
        <end position="10"/>
    </location>
</feature>
<accession>A0A8B8ZR92</accession>
<feature type="region of interest" description="Disordered" evidence="1">
    <location>
        <begin position="68"/>
        <end position="92"/>
    </location>
</feature>
<reference evidence="3" key="2">
    <citation type="submission" date="2025-08" db="UniProtKB">
        <authorList>
            <consortium name="RefSeq"/>
        </authorList>
    </citation>
    <scope>IDENTIFICATION</scope>
    <source>
        <tissue evidence="3">Young leaves</tissue>
    </source>
</reference>
<dbReference type="AlphaFoldDB" id="A0A8B8ZR92"/>
<feature type="region of interest" description="Disordered" evidence="1">
    <location>
        <begin position="1"/>
        <end position="32"/>
    </location>
</feature>
<dbReference type="KEGG" id="pda:120106842"/>